<evidence type="ECO:0000313" key="2">
    <source>
        <dbReference type="Proteomes" id="UP000028730"/>
    </source>
</evidence>
<protein>
    <submittedName>
        <fullName evidence="1">Uncharacterized protein</fullName>
    </submittedName>
</protein>
<dbReference type="Proteomes" id="UP000028730">
    <property type="component" value="Unassembled WGS sequence"/>
</dbReference>
<keyword evidence="2" id="KW-1185">Reference proteome</keyword>
<sequence length="293" mass="31191">MSYQPAFAILYYRDRQVRFSGSMSQDRPDCLGVSGEGIEGWRSTPEAKVTMAERASGNGAHDIAPDAIIYSSRTVTLHWVALGEERSQVITALSRILSAASVPVRLRVVDGGDDTYVEGYATVSVDPAWHEGRMTGTLTVVCPRPERLSWQAQEGQLIPQSGPLGGLSYGQNANGLAYPLSYGRAAGGHDLLRLSNRGTATAYPCLTVSGDWPDGVVIVCDGEQSLEWSGKVVSGVPLILDCRSQTASMGGIDVSRSLVRRAVPSVRPGGSVTLHLASVGDGSVTVELHDTYI</sequence>
<proteinExistence type="predicted"/>
<dbReference type="eggNOG" id="ENOG5030NU3">
    <property type="taxonomic scope" value="Bacteria"/>
</dbReference>
<dbReference type="OrthoDB" id="3194616at2"/>
<dbReference type="AlphaFoldDB" id="A0A080N6I2"/>
<dbReference type="STRING" id="1341695.BBOMB_1030"/>
<gene>
    <name evidence="1" type="ORF">BBOMB_1030</name>
</gene>
<name>A0A080N6I2_9BIFI</name>
<reference evidence="1 2" key="1">
    <citation type="journal article" date="2014" name="Appl. Environ. Microbiol.">
        <title>Genomic encyclopedia of type strains of the genus Bifidobacterium.</title>
        <authorList>
            <person name="Milani C."/>
            <person name="Lugli G.A."/>
            <person name="Duranti S."/>
            <person name="Turroni F."/>
            <person name="Bottacini F."/>
            <person name="Mangifesta M."/>
            <person name="Sanchez B."/>
            <person name="Viappiani A."/>
            <person name="Mancabelli L."/>
            <person name="Taminiau B."/>
            <person name="Delcenserie V."/>
            <person name="Barrangou R."/>
            <person name="Margolles A."/>
            <person name="van Sinderen D."/>
            <person name="Ventura M."/>
        </authorList>
    </citation>
    <scope>NUCLEOTIDE SEQUENCE [LARGE SCALE GENOMIC DNA]</scope>
    <source>
        <strain evidence="1 2">DSM 19703</strain>
    </source>
</reference>
<dbReference type="EMBL" id="ATLK01000001">
    <property type="protein sequence ID" value="KFF31644.1"/>
    <property type="molecule type" value="Genomic_DNA"/>
</dbReference>
<organism evidence="1 2">
    <name type="scientific">Bifidobacterium bombi DSM 19703</name>
    <dbReference type="NCBI Taxonomy" id="1341695"/>
    <lineage>
        <taxon>Bacteria</taxon>
        <taxon>Bacillati</taxon>
        <taxon>Actinomycetota</taxon>
        <taxon>Actinomycetes</taxon>
        <taxon>Bifidobacteriales</taxon>
        <taxon>Bifidobacteriaceae</taxon>
        <taxon>Bifidobacterium</taxon>
    </lineage>
</organism>
<accession>A0A080N6I2</accession>
<evidence type="ECO:0000313" key="1">
    <source>
        <dbReference type="EMBL" id="KFF31644.1"/>
    </source>
</evidence>
<dbReference type="RefSeq" id="WP_044087956.1">
    <property type="nucleotide sequence ID" value="NZ_ATLK01000001.1"/>
</dbReference>
<comment type="caution">
    <text evidence="1">The sequence shown here is derived from an EMBL/GenBank/DDBJ whole genome shotgun (WGS) entry which is preliminary data.</text>
</comment>